<dbReference type="Gene3D" id="3.40.50.1110">
    <property type="entry name" value="SGNH hydrolase"/>
    <property type="match status" value="1"/>
</dbReference>
<dbReference type="EMBL" id="VRTY01000011">
    <property type="protein sequence ID" value="TXK50782.1"/>
    <property type="molecule type" value="Genomic_DNA"/>
</dbReference>
<comment type="caution">
    <text evidence="2">The sequence shown here is derived from an EMBL/GenBank/DDBJ whole genome shotgun (WGS) entry which is preliminary data.</text>
</comment>
<dbReference type="AlphaFoldDB" id="A0A5C8KEF2"/>
<accession>A0A5C8KEF2</accession>
<organism evidence="2 3">
    <name type="scientific">Pontibacter qinzhouensis</name>
    <dbReference type="NCBI Taxonomy" id="2603253"/>
    <lineage>
        <taxon>Bacteria</taxon>
        <taxon>Pseudomonadati</taxon>
        <taxon>Bacteroidota</taxon>
        <taxon>Cytophagia</taxon>
        <taxon>Cytophagales</taxon>
        <taxon>Hymenobacteraceae</taxon>
        <taxon>Pontibacter</taxon>
    </lineage>
</organism>
<dbReference type="OrthoDB" id="9807687at2"/>
<dbReference type="Proteomes" id="UP000321926">
    <property type="component" value="Unassembled WGS sequence"/>
</dbReference>
<proteinExistence type="predicted"/>
<name>A0A5C8KEF2_9BACT</name>
<sequence>MFRTEVSIKASQLNLPHQSEVVTIGSCFAEVIGQKLLQNKVPALVNPFGTIFNPLSACLLLEIACGKTYDFEQHLVQHNGVWYAYDLHSALSSPSKEELLHIIEQKLQETHDQLQRASLLIMTWGTAVSYRLTATGAVVANCHKLPARQFTRLLLNPSEITDAFNQMLPRLQQLNPTLQLLLTVSPVRHTKETLEINSVSKAILRLATHQLTEAHEQVQYFPAYEIMLDDLRDYRFYKSDLVHPTDMAEDYIWQKFVSAYFDEGFQAFLPEWEKIKRALAHKAFHPVSAAHQQFLKATLQQLRQLEQKHHLNCSAEAAQLQAQLL</sequence>
<evidence type="ECO:0000313" key="3">
    <source>
        <dbReference type="Proteomes" id="UP000321926"/>
    </source>
</evidence>
<protein>
    <submittedName>
        <fullName evidence="2">GSCFA domain-containing protein</fullName>
    </submittedName>
</protein>
<dbReference type="InterPro" id="IPR036514">
    <property type="entry name" value="SGNH_hydro_sf"/>
</dbReference>
<evidence type="ECO:0000313" key="2">
    <source>
        <dbReference type="EMBL" id="TXK50782.1"/>
    </source>
</evidence>
<evidence type="ECO:0000259" key="1">
    <source>
        <dbReference type="Pfam" id="PF08885"/>
    </source>
</evidence>
<feature type="domain" description="GSCFA" evidence="1">
    <location>
        <begin position="21"/>
        <end position="256"/>
    </location>
</feature>
<dbReference type="InterPro" id="IPR014982">
    <property type="entry name" value="GSCFA"/>
</dbReference>
<dbReference type="GO" id="GO:0016788">
    <property type="term" value="F:hydrolase activity, acting on ester bonds"/>
    <property type="evidence" value="ECO:0007669"/>
    <property type="project" value="UniProtKB-ARBA"/>
</dbReference>
<dbReference type="Pfam" id="PF08885">
    <property type="entry name" value="GSCFA"/>
    <property type="match status" value="1"/>
</dbReference>
<keyword evidence="3" id="KW-1185">Reference proteome</keyword>
<gene>
    <name evidence="2" type="ORF">FVR03_04420</name>
</gene>
<dbReference type="SUPFAM" id="SSF52266">
    <property type="entry name" value="SGNH hydrolase"/>
    <property type="match status" value="1"/>
</dbReference>
<reference evidence="2 3" key="1">
    <citation type="submission" date="2019-08" db="EMBL/GenBank/DDBJ databases">
        <authorList>
            <person name="Shi S."/>
        </authorList>
    </citation>
    <scope>NUCLEOTIDE SEQUENCE [LARGE SCALE GENOMIC DNA]</scope>
    <source>
        <strain evidence="2 3">GY10130</strain>
    </source>
</reference>